<name>A0A9D7LSU4_9RHOO</name>
<dbReference type="GO" id="GO:0016788">
    <property type="term" value="F:hydrolase activity, acting on ester bonds"/>
    <property type="evidence" value="ECO:0007669"/>
    <property type="project" value="UniProtKB-ARBA"/>
</dbReference>
<dbReference type="InterPro" id="IPR036514">
    <property type="entry name" value="SGNH_hydro_sf"/>
</dbReference>
<dbReference type="AlphaFoldDB" id="A0A9D7LSU4"/>
<evidence type="ECO:0000259" key="1">
    <source>
        <dbReference type="Pfam" id="PF13472"/>
    </source>
</evidence>
<proteinExistence type="predicted"/>
<dbReference type="Pfam" id="PF13472">
    <property type="entry name" value="Lipase_GDSL_2"/>
    <property type="match status" value="1"/>
</dbReference>
<dbReference type="SUPFAM" id="SSF52266">
    <property type="entry name" value="SGNH hydrolase"/>
    <property type="match status" value="1"/>
</dbReference>
<organism evidence="2 3">
    <name type="scientific">Candidatus Dechloromonas phosphorivorans</name>
    <dbReference type="NCBI Taxonomy" id="2899244"/>
    <lineage>
        <taxon>Bacteria</taxon>
        <taxon>Pseudomonadati</taxon>
        <taxon>Pseudomonadota</taxon>
        <taxon>Betaproteobacteria</taxon>
        <taxon>Rhodocyclales</taxon>
        <taxon>Azonexaceae</taxon>
        <taxon>Dechloromonas</taxon>
    </lineage>
</organism>
<dbReference type="Gene3D" id="3.40.50.1110">
    <property type="entry name" value="SGNH hydrolase"/>
    <property type="match status" value="1"/>
</dbReference>
<gene>
    <name evidence="2" type="ORF">IPN75_19955</name>
</gene>
<evidence type="ECO:0000313" key="2">
    <source>
        <dbReference type="EMBL" id="MBK8892464.1"/>
    </source>
</evidence>
<feature type="domain" description="SGNH hydrolase-type esterase" evidence="1">
    <location>
        <begin position="13"/>
        <end position="158"/>
    </location>
</feature>
<dbReference type="EMBL" id="JADKBR010000028">
    <property type="protein sequence ID" value="MBK8892464.1"/>
    <property type="molecule type" value="Genomic_DNA"/>
</dbReference>
<dbReference type="Proteomes" id="UP000808146">
    <property type="component" value="Unassembled WGS sequence"/>
</dbReference>
<dbReference type="CDD" id="cd01836">
    <property type="entry name" value="FeeA_FeeB_like"/>
    <property type="match status" value="1"/>
</dbReference>
<reference evidence="2" key="1">
    <citation type="submission" date="2020-10" db="EMBL/GenBank/DDBJ databases">
        <title>Connecting structure to function with the recovery of over 1000 high-quality activated sludge metagenome-assembled genomes encoding full-length rRNA genes using long-read sequencing.</title>
        <authorList>
            <person name="Singleton C.M."/>
            <person name="Petriglieri F."/>
            <person name="Kristensen J.M."/>
            <person name="Kirkegaard R.H."/>
            <person name="Michaelsen T.Y."/>
            <person name="Andersen M.H."/>
            <person name="Karst S.M."/>
            <person name="Dueholm M.S."/>
            <person name="Nielsen P.H."/>
            <person name="Albertsen M."/>
        </authorList>
    </citation>
    <scope>NUCLEOTIDE SEQUENCE</scope>
    <source>
        <strain evidence="2">OdNE_18-Q3-R46-58_BAT3C.305</strain>
    </source>
</reference>
<protein>
    <submittedName>
        <fullName evidence="2">SGNH/GDSL hydrolase family protein</fullName>
    </submittedName>
</protein>
<accession>A0A9D7LSU4</accession>
<keyword evidence="2" id="KW-0378">Hydrolase</keyword>
<dbReference type="InterPro" id="IPR013830">
    <property type="entry name" value="SGNH_hydro"/>
</dbReference>
<sequence>MAGERSGRSPRRGTDAGFQGELAASCGIGRHDPRPHRTTRGVAGGRFDVAIVSIGVNDVITGRRTRQWTAALASLLDLLESGFGVRHILLSALPPMHRFTALPQPLRWCVGLRARRFNDELLRFASRDGRCAVVSLDYPRDPSYLAPDGFHPGEPAYRHWAAAVAARVRQLPSGAASEDLPA</sequence>
<comment type="caution">
    <text evidence="2">The sequence shown here is derived from an EMBL/GenBank/DDBJ whole genome shotgun (WGS) entry which is preliminary data.</text>
</comment>
<evidence type="ECO:0000313" key="3">
    <source>
        <dbReference type="Proteomes" id="UP000808146"/>
    </source>
</evidence>